<dbReference type="InterPro" id="IPR025067">
    <property type="entry name" value="DUF4079"/>
</dbReference>
<evidence type="ECO:0000313" key="5">
    <source>
        <dbReference type="Proteomes" id="UP000011087"/>
    </source>
</evidence>
<dbReference type="OMA" id="LLHWGHG"/>
<dbReference type="EnsemblProtists" id="EKX51514">
    <property type="protein sequence ID" value="EKX51514"/>
    <property type="gene ID" value="GUITHDRAFT_85017"/>
</dbReference>
<accession>L1JT73</accession>
<gene>
    <name evidence="3" type="ORF">GUITHDRAFT_85017</name>
</gene>
<dbReference type="HOGENOM" id="CLU_1121846_0_0_1"/>
<evidence type="ECO:0000256" key="2">
    <source>
        <dbReference type="SAM" id="SignalP"/>
    </source>
</evidence>
<feature type="transmembrane region" description="Helical" evidence="1">
    <location>
        <begin position="98"/>
        <end position="120"/>
    </location>
</feature>
<dbReference type="AlphaFoldDB" id="L1JT73"/>
<proteinExistence type="predicted"/>
<feature type="transmembrane region" description="Helical" evidence="1">
    <location>
        <begin position="149"/>
        <end position="169"/>
    </location>
</feature>
<dbReference type="PaxDb" id="55529-EKX51514"/>
<feature type="signal peptide" evidence="2">
    <location>
        <begin position="1"/>
        <end position="15"/>
    </location>
</feature>
<dbReference type="GeneID" id="17308168"/>
<dbReference type="RefSeq" id="XP_005838494.1">
    <property type="nucleotide sequence ID" value="XM_005838437.1"/>
</dbReference>
<dbReference type="Proteomes" id="UP000011087">
    <property type="component" value="Unassembled WGS sequence"/>
</dbReference>
<dbReference type="PANTHER" id="PTHR36738:SF1">
    <property type="entry name" value="EXPRESSED PROTEIN"/>
    <property type="match status" value="1"/>
</dbReference>
<dbReference type="KEGG" id="gtt:GUITHDRAFT_85017"/>
<reference evidence="4" key="3">
    <citation type="submission" date="2015-06" db="UniProtKB">
        <authorList>
            <consortium name="EnsemblProtists"/>
        </authorList>
    </citation>
    <scope>IDENTIFICATION</scope>
</reference>
<dbReference type="GO" id="GO:0016020">
    <property type="term" value="C:membrane"/>
    <property type="evidence" value="ECO:0007669"/>
    <property type="project" value="TreeGrafter"/>
</dbReference>
<dbReference type="Pfam" id="PF13301">
    <property type="entry name" value="DUF4079"/>
    <property type="match status" value="1"/>
</dbReference>
<keyword evidence="1" id="KW-0472">Membrane</keyword>
<dbReference type="PANTHER" id="PTHR36738">
    <property type="entry name" value="EXPRESSED PROTEIN"/>
    <property type="match status" value="1"/>
</dbReference>
<evidence type="ECO:0000313" key="4">
    <source>
        <dbReference type="EnsemblProtists" id="EKX51514"/>
    </source>
</evidence>
<evidence type="ECO:0008006" key="6">
    <source>
        <dbReference type="Google" id="ProtNLM"/>
    </source>
</evidence>
<protein>
    <recommendedName>
        <fullName evidence="6">Cytochrome b561 domain-containing protein</fullName>
    </recommendedName>
</protein>
<keyword evidence="5" id="KW-1185">Reference proteome</keyword>
<keyword evidence="1" id="KW-0812">Transmembrane</keyword>
<dbReference type="EMBL" id="JH992975">
    <property type="protein sequence ID" value="EKX51514.1"/>
    <property type="molecule type" value="Genomic_DNA"/>
</dbReference>
<keyword evidence="1" id="KW-1133">Transmembrane helix</keyword>
<keyword evidence="2" id="KW-0732">Signal</keyword>
<dbReference type="eggNOG" id="ENOG502QPP2">
    <property type="taxonomic scope" value="Eukaryota"/>
</dbReference>
<sequence>MRAILLIAAASSACAFLPSAPLSPSLGLAKAAHTTLPLRSPARARHAVGPKMQVQEIADQAMTLAAYPQGLVDAVTAYMNLYVPLFKGLNLPPFMLHWFHALNMGVVLASMGTYGTILGWQIRQNPKSAGELAVGPNLGKTTSELHSTLMGAMGLIFFLGANGGLVLSLVQDKPIMQSTHFTSAMVGFALLAAQASLTTLFKGGNAKTARTAHAFLGSATMGVFLFHAYQGLQLGLEYSAPAIVASVQ</sequence>
<feature type="chain" id="PRO_5011944463" description="Cytochrome b561 domain-containing protein" evidence="2">
    <location>
        <begin position="16"/>
        <end position="248"/>
    </location>
</feature>
<evidence type="ECO:0000313" key="3">
    <source>
        <dbReference type="EMBL" id="EKX51514.1"/>
    </source>
</evidence>
<name>L1JT73_GUITC</name>
<reference evidence="3 5" key="1">
    <citation type="journal article" date="2012" name="Nature">
        <title>Algal genomes reveal evolutionary mosaicism and the fate of nucleomorphs.</title>
        <authorList>
            <consortium name="DOE Joint Genome Institute"/>
            <person name="Curtis B.A."/>
            <person name="Tanifuji G."/>
            <person name="Burki F."/>
            <person name="Gruber A."/>
            <person name="Irimia M."/>
            <person name="Maruyama S."/>
            <person name="Arias M.C."/>
            <person name="Ball S.G."/>
            <person name="Gile G.H."/>
            <person name="Hirakawa Y."/>
            <person name="Hopkins J.F."/>
            <person name="Kuo A."/>
            <person name="Rensing S.A."/>
            <person name="Schmutz J."/>
            <person name="Symeonidi A."/>
            <person name="Elias M."/>
            <person name="Eveleigh R.J."/>
            <person name="Herman E.K."/>
            <person name="Klute M.J."/>
            <person name="Nakayama T."/>
            <person name="Obornik M."/>
            <person name="Reyes-Prieto A."/>
            <person name="Armbrust E.V."/>
            <person name="Aves S.J."/>
            <person name="Beiko R.G."/>
            <person name="Coutinho P."/>
            <person name="Dacks J.B."/>
            <person name="Durnford D.G."/>
            <person name="Fast N.M."/>
            <person name="Green B.R."/>
            <person name="Grisdale C.J."/>
            <person name="Hempel F."/>
            <person name="Henrissat B."/>
            <person name="Hoppner M.P."/>
            <person name="Ishida K."/>
            <person name="Kim E."/>
            <person name="Koreny L."/>
            <person name="Kroth P.G."/>
            <person name="Liu Y."/>
            <person name="Malik S.B."/>
            <person name="Maier U.G."/>
            <person name="McRose D."/>
            <person name="Mock T."/>
            <person name="Neilson J.A."/>
            <person name="Onodera N.T."/>
            <person name="Poole A.M."/>
            <person name="Pritham E.J."/>
            <person name="Richards T.A."/>
            <person name="Rocap G."/>
            <person name="Roy S.W."/>
            <person name="Sarai C."/>
            <person name="Schaack S."/>
            <person name="Shirato S."/>
            <person name="Slamovits C.H."/>
            <person name="Spencer D.F."/>
            <person name="Suzuki S."/>
            <person name="Worden A.Z."/>
            <person name="Zauner S."/>
            <person name="Barry K."/>
            <person name="Bell C."/>
            <person name="Bharti A.K."/>
            <person name="Crow J.A."/>
            <person name="Grimwood J."/>
            <person name="Kramer R."/>
            <person name="Lindquist E."/>
            <person name="Lucas S."/>
            <person name="Salamov A."/>
            <person name="McFadden G.I."/>
            <person name="Lane C.E."/>
            <person name="Keeling P.J."/>
            <person name="Gray M.W."/>
            <person name="Grigoriev I.V."/>
            <person name="Archibald J.M."/>
        </authorList>
    </citation>
    <scope>NUCLEOTIDE SEQUENCE</scope>
    <source>
        <strain evidence="3 5">CCMP2712</strain>
    </source>
</reference>
<organism evidence="3">
    <name type="scientific">Guillardia theta (strain CCMP2712)</name>
    <name type="common">Cryptophyte</name>
    <dbReference type="NCBI Taxonomy" id="905079"/>
    <lineage>
        <taxon>Eukaryota</taxon>
        <taxon>Cryptophyceae</taxon>
        <taxon>Pyrenomonadales</taxon>
        <taxon>Geminigeraceae</taxon>
        <taxon>Guillardia</taxon>
    </lineage>
</organism>
<evidence type="ECO:0000256" key="1">
    <source>
        <dbReference type="SAM" id="Phobius"/>
    </source>
</evidence>
<reference evidence="5" key="2">
    <citation type="submission" date="2012-11" db="EMBL/GenBank/DDBJ databases">
        <authorList>
            <person name="Kuo A."/>
            <person name="Curtis B.A."/>
            <person name="Tanifuji G."/>
            <person name="Burki F."/>
            <person name="Gruber A."/>
            <person name="Irimia M."/>
            <person name="Maruyama S."/>
            <person name="Arias M.C."/>
            <person name="Ball S.G."/>
            <person name="Gile G.H."/>
            <person name="Hirakawa Y."/>
            <person name="Hopkins J.F."/>
            <person name="Rensing S.A."/>
            <person name="Schmutz J."/>
            <person name="Symeonidi A."/>
            <person name="Elias M."/>
            <person name="Eveleigh R.J."/>
            <person name="Herman E.K."/>
            <person name="Klute M.J."/>
            <person name="Nakayama T."/>
            <person name="Obornik M."/>
            <person name="Reyes-Prieto A."/>
            <person name="Armbrust E.V."/>
            <person name="Aves S.J."/>
            <person name="Beiko R.G."/>
            <person name="Coutinho P."/>
            <person name="Dacks J.B."/>
            <person name="Durnford D.G."/>
            <person name="Fast N.M."/>
            <person name="Green B.R."/>
            <person name="Grisdale C."/>
            <person name="Hempe F."/>
            <person name="Henrissat B."/>
            <person name="Hoppner M.P."/>
            <person name="Ishida K.-I."/>
            <person name="Kim E."/>
            <person name="Koreny L."/>
            <person name="Kroth P.G."/>
            <person name="Liu Y."/>
            <person name="Malik S.-B."/>
            <person name="Maier U.G."/>
            <person name="McRose D."/>
            <person name="Mock T."/>
            <person name="Neilson J.A."/>
            <person name="Onodera N.T."/>
            <person name="Poole A.M."/>
            <person name="Pritham E.J."/>
            <person name="Richards T.A."/>
            <person name="Rocap G."/>
            <person name="Roy S.W."/>
            <person name="Sarai C."/>
            <person name="Schaack S."/>
            <person name="Shirato S."/>
            <person name="Slamovits C.H."/>
            <person name="Spencer D.F."/>
            <person name="Suzuki S."/>
            <person name="Worden A.Z."/>
            <person name="Zauner S."/>
            <person name="Barry K."/>
            <person name="Bell C."/>
            <person name="Bharti A.K."/>
            <person name="Crow J.A."/>
            <person name="Grimwood J."/>
            <person name="Kramer R."/>
            <person name="Lindquist E."/>
            <person name="Lucas S."/>
            <person name="Salamov A."/>
            <person name="McFadden G.I."/>
            <person name="Lane C.E."/>
            <person name="Keeling P.J."/>
            <person name="Gray M.W."/>
            <person name="Grigoriev I.V."/>
            <person name="Archibald J.M."/>
        </authorList>
    </citation>
    <scope>NUCLEOTIDE SEQUENCE</scope>
    <source>
        <strain evidence="5">CCMP2712</strain>
    </source>
</reference>
<dbReference type="OrthoDB" id="2020012at2759"/>
<feature type="transmembrane region" description="Helical" evidence="1">
    <location>
        <begin position="212"/>
        <end position="229"/>
    </location>
</feature>
<feature type="transmembrane region" description="Helical" evidence="1">
    <location>
        <begin position="181"/>
        <end position="200"/>
    </location>
</feature>